<keyword evidence="2" id="KW-1185">Reference proteome</keyword>
<sequence>MNDAPNDPTPLAVSLAVSLAQRFQARRRDCAFSVATLARLAAVEPDLIRAIEEARPVLDPRSIEAVGAVLGLSPRELSTHEARGPDEPEA</sequence>
<dbReference type="GO" id="GO:0003677">
    <property type="term" value="F:DNA binding"/>
    <property type="evidence" value="ECO:0007669"/>
    <property type="project" value="InterPro"/>
</dbReference>
<proteinExistence type="predicted"/>
<dbReference type="Proteomes" id="UP000474159">
    <property type="component" value="Unassembled WGS sequence"/>
</dbReference>
<gene>
    <name evidence="1" type="ORF">F6X53_09175</name>
</gene>
<name>A0A6L3T0D7_9HYPH</name>
<organism evidence="1 2">
    <name type="scientific">Methylobacterium soli</name>
    <dbReference type="NCBI Taxonomy" id="553447"/>
    <lineage>
        <taxon>Bacteria</taxon>
        <taxon>Pseudomonadati</taxon>
        <taxon>Pseudomonadota</taxon>
        <taxon>Alphaproteobacteria</taxon>
        <taxon>Hyphomicrobiales</taxon>
        <taxon>Methylobacteriaceae</taxon>
        <taxon>Methylobacterium</taxon>
    </lineage>
</organism>
<dbReference type="SUPFAM" id="SSF47413">
    <property type="entry name" value="lambda repressor-like DNA-binding domains"/>
    <property type="match status" value="1"/>
</dbReference>
<dbReference type="AlphaFoldDB" id="A0A6L3T0D7"/>
<dbReference type="RefSeq" id="WP_150999702.1">
    <property type="nucleotide sequence ID" value="NZ_BPQY01000050.1"/>
</dbReference>
<reference evidence="1 2" key="1">
    <citation type="submission" date="2019-09" db="EMBL/GenBank/DDBJ databases">
        <title>YIM 48816 draft genome.</title>
        <authorList>
            <person name="Jiang L."/>
        </authorList>
    </citation>
    <scope>NUCLEOTIDE SEQUENCE [LARGE SCALE GENOMIC DNA]</scope>
    <source>
        <strain evidence="1 2">YIM 48816</strain>
    </source>
</reference>
<dbReference type="Gene3D" id="1.10.260.40">
    <property type="entry name" value="lambda repressor-like DNA-binding domains"/>
    <property type="match status" value="1"/>
</dbReference>
<dbReference type="EMBL" id="VZZK01000007">
    <property type="protein sequence ID" value="KAB1079911.1"/>
    <property type="molecule type" value="Genomic_DNA"/>
</dbReference>
<dbReference type="Pfam" id="PF13560">
    <property type="entry name" value="HTH_31"/>
    <property type="match status" value="1"/>
</dbReference>
<accession>A0A6L3T0D7</accession>
<dbReference type="InterPro" id="IPR010982">
    <property type="entry name" value="Lambda_DNA-bd_dom_sf"/>
</dbReference>
<protein>
    <submittedName>
        <fullName evidence="1">Helix-turn-helix domain-containing protein</fullName>
    </submittedName>
</protein>
<evidence type="ECO:0000313" key="1">
    <source>
        <dbReference type="EMBL" id="KAB1079911.1"/>
    </source>
</evidence>
<comment type="caution">
    <text evidence="1">The sequence shown here is derived from an EMBL/GenBank/DDBJ whole genome shotgun (WGS) entry which is preliminary data.</text>
</comment>
<evidence type="ECO:0000313" key="2">
    <source>
        <dbReference type="Proteomes" id="UP000474159"/>
    </source>
</evidence>